<feature type="transmembrane region" description="Helical" evidence="6">
    <location>
        <begin position="12"/>
        <end position="43"/>
    </location>
</feature>
<evidence type="ECO:0000256" key="3">
    <source>
        <dbReference type="ARBA" id="ARBA00022692"/>
    </source>
</evidence>
<reference evidence="8 9" key="1">
    <citation type="submission" date="2017-02" db="EMBL/GenBank/DDBJ databases">
        <authorList>
            <person name="Peterson S.W."/>
        </authorList>
    </citation>
    <scope>NUCLEOTIDE SEQUENCE [LARGE SCALE GENOMIC DNA]</scope>
    <source>
        <strain evidence="8 9">CIP104813</strain>
    </source>
</reference>
<evidence type="ECO:0000256" key="2">
    <source>
        <dbReference type="ARBA" id="ARBA00022475"/>
    </source>
</evidence>
<keyword evidence="9" id="KW-1185">Reference proteome</keyword>
<keyword evidence="4 6" id="KW-1133">Transmembrane helix</keyword>
<feature type="transmembrane region" description="Helical" evidence="6">
    <location>
        <begin position="108"/>
        <end position="135"/>
    </location>
</feature>
<name>A0A1X6X0S7_9MICO</name>
<evidence type="ECO:0000256" key="1">
    <source>
        <dbReference type="ARBA" id="ARBA00004651"/>
    </source>
</evidence>
<sequence>MRRLIIADLRAHLVLWVPALIAMTVAAAIGAGIVIAMWTGIVVAPDDWILEGLEAIGTTVGVITVASAAGIIGSTCALCLSSQAREHALRLLTGMRPHQLRRVLRGQILALALLAGILAVPLSYLAAWAVLWQWAQLGLVPVGQGPILAGGQIPLVLGLTVLMAVWGAAGPTRRATTVPEMAALRESAGGRARTGWLKILVSVVALGGAIAILVTVLSGAVSGPEERVGAVMSACLLLILALLLVPGWTLRPLLHAWTALVPSRAVVWRLARANCRFSSARSLTMITPFAVATSLVAVLDGGISAVAGAEGSLAELAVVLGPPLAVAWCGGVCVIAMVRRDRVRDDALLAVAGGGPGLRRATAALEGLVYALTAVLFGAIFLIGSVLLMSSAAGMPVSTAMGNLPWSHLEVLALATVATSVGAVLWTGRAEPRLVAAG</sequence>
<protein>
    <submittedName>
        <fullName evidence="8">Putative ABC transport system integral membrane protein</fullName>
    </submittedName>
</protein>
<dbReference type="GO" id="GO:0005886">
    <property type="term" value="C:plasma membrane"/>
    <property type="evidence" value="ECO:0007669"/>
    <property type="project" value="UniProtKB-SubCell"/>
</dbReference>
<feature type="domain" description="ABC3 transporter permease C-terminal" evidence="7">
    <location>
        <begin position="60"/>
        <end position="166"/>
    </location>
</feature>
<feature type="transmembrane region" description="Helical" evidence="6">
    <location>
        <begin position="409"/>
        <end position="428"/>
    </location>
</feature>
<evidence type="ECO:0000313" key="9">
    <source>
        <dbReference type="Proteomes" id="UP000195981"/>
    </source>
</evidence>
<dbReference type="Proteomes" id="UP000195981">
    <property type="component" value="Unassembled WGS sequence"/>
</dbReference>
<dbReference type="AlphaFoldDB" id="A0A1X6X0S7"/>
<evidence type="ECO:0000256" key="6">
    <source>
        <dbReference type="SAM" id="Phobius"/>
    </source>
</evidence>
<dbReference type="Pfam" id="PF02687">
    <property type="entry name" value="FtsX"/>
    <property type="match status" value="1"/>
</dbReference>
<dbReference type="EMBL" id="FWFG01000064">
    <property type="protein sequence ID" value="SLM91938.1"/>
    <property type="molecule type" value="Genomic_DNA"/>
</dbReference>
<feature type="transmembrane region" description="Helical" evidence="6">
    <location>
        <begin position="368"/>
        <end position="389"/>
    </location>
</feature>
<keyword evidence="5 6" id="KW-0472">Membrane</keyword>
<gene>
    <name evidence="8" type="ORF">FM110_07250</name>
</gene>
<feature type="transmembrane region" description="Helical" evidence="6">
    <location>
        <begin position="286"/>
        <end position="307"/>
    </location>
</feature>
<accession>A0A1X6X0S7</accession>
<dbReference type="RefSeq" id="WP_087104049.1">
    <property type="nucleotide sequence ID" value="NZ_FWFG01000064.1"/>
</dbReference>
<feature type="transmembrane region" description="Helical" evidence="6">
    <location>
        <begin position="147"/>
        <end position="169"/>
    </location>
</feature>
<evidence type="ECO:0000256" key="4">
    <source>
        <dbReference type="ARBA" id="ARBA00022989"/>
    </source>
</evidence>
<keyword evidence="2" id="KW-1003">Cell membrane</keyword>
<dbReference type="InterPro" id="IPR003838">
    <property type="entry name" value="ABC3_permease_C"/>
</dbReference>
<feature type="transmembrane region" description="Helical" evidence="6">
    <location>
        <begin position="227"/>
        <end position="245"/>
    </location>
</feature>
<evidence type="ECO:0000256" key="5">
    <source>
        <dbReference type="ARBA" id="ARBA00023136"/>
    </source>
</evidence>
<keyword evidence="3 6" id="KW-0812">Transmembrane</keyword>
<proteinExistence type="predicted"/>
<feature type="transmembrane region" description="Helical" evidence="6">
    <location>
        <begin position="313"/>
        <end position="338"/>
    </location>
</feature>
<organism evidence="8 9">
    <name type="scientific">Brachybacterium nesterenkovii</name>
    <dbReference type="NCBI Taxonomy" id="47847"/>
    <lineage>
        <taxon>Bacteria</taxon>
        <taxon>Bacillati</taxon>
        <taxon>Actinomycetota</taxon>
        <taxon>Actinomycetes</taxon>
        <taxon>Micrococcales</taxon>
        <taxon>Dermabacteraceae</taxon>
        <taxon>Brachybacterium</taxon>
    </lineage>
</organism>
<feature type="transmembrane region" description="Helical" evidence="6">
    <location>
        <begin position="199"/>
        <end position="221"/>
    </location>
</feature>
<comment type="subcellular location">
    <subcellularLocation>
        <location evidence="1">Cell membrane</location>
        <topology evidence="1">Multi-pass membrane protein</topology>
    </subcellularLocation>
</comment>
<evidence type="ECO:0000313" key="8">
    <source>
        <dbReference type="EMBL" id="SLM91938.1"/>
    </source>
</evidence>
<evidence type="ECO:0000259" key="7">
    <source>
        <dbReference type="Pfam" id="PF02687"/>
    </source>
</evidence>
<feature type="transmembrane region" description="Helical" evidence="6">
    <location>
        <begin position="55"/>
        <end position="80"/>
    </location>
</feature>
<dbReference type="OrthoDB" id="3250584at2"/>